<protein>
    <submittedName>
        <fullName evidence="1">Uncharacterized protein</fullName>
    </submittedName>
</protein>
<gene>
    <name evidence="1" type="ORF">ACFFX0_24120</name>
</gene>
<reference evidence="1 2" key="1">
    <citation type="submission" date="2024-09" db="EMBL/GenBank/DDBJ databases">
        <authorList>
            <person name="Sun Q."/>
            <person name="Mori K."/>
        </authorList>
    </citation>
    <scope>NUCLEOTIDE SEQUENCE [LARGE SCALE GENOMIC DNA]</scope>
    <source>
        <strain evidence="1 2">CCM 7609</strain>
    </source>
</reference>
<keyword evidence="2" id="KW-1185">Reference proteome</keyword>
<evidence type="ECO:0000313" key="1">
    <source>
        <dbReference type="EMBL" id="MFB9074115.1"/>
    </source>
</evidence>
<organism evidence="1 2">
    <name type="scientific">Citricoccus parietis</name>
    <dbReference type="NCBI Taxonomy" id="592307"/>
    <lineage>
        <taxon>Bacteria</taxon>
        <taxon>Bacillati</taxon>
        <taxon>Actinomycetota</taxon>
        <taxon>Actinomycetes</taxon>
        <taxon>Micrococcales</taxon>
        <taxon>Micrococcaceae</taxon>
        <taxon>Citricoccus</taxon>
    </lineage>
</organism>
<dbReference type="EMBL" id="JBHMFI010000002">
    <property type="protein sequence ID" value="MFB9074115.1"/>
    <property type="molecule type" value="Genomic_DNA"/>
</dbReference>
<name>A0ABV5G5B1_9MICC</name>
<accession>A0ABV5G5B1</accession>
<evidence type="ECO:0000313" key="2">
    <source>
        <dbReference type="Proteomes" id="UP001589575"/>
    </source>
</evidence>
<sequence>MRRPARPVGTSRRAGIFRRWHRRCDRRMPSARPWWHRPALTALGRYAGARGT</sequence>
<comment type="caution">
    <text evidence="1">The sequence shown here is derived from an EMBL/GenBank/DDBJ whole genome shotgun (WGS) entry which is preliminary data.</text>
</comment>
<proteinExistence type="predicted"/>
<dbReference type="Proteomes" id="UP001589575">
    <property type="component" value="Unassembled WGS sequence"/>
</dbReference>